<dbReference type="SUPFAM" id="SSF63707">
    <property type="entry name" value="Ganglioside M2 (gm2) activator"/>
    <property type="match status" value="2"/>
</dbReference>
<evidence type="ECO:0008006" key="5">
    <source>
        <dbReference type="Google" id="ProtNLM"/>
    </source>
</evidence>
<feature type="chain" id="PRO_5036460248" description="MD-2-related lipid-recognition domain-containing protein" evidence="3">
    <location>
        <begin position="27"/>
        <end position="368"/>
    </location>
</feature>
<dbReference type="VEuPathDB" id="VectorBase:ACON2_040771"/>
<protein>
    <recommendedName>
        <fullName evidence="5">MD-2-related lipid-recognition domain-containing protein</fullName>
    </recommendedName>
</protein>
<evidence type="ECO:0000256" key="3">
    <source>
        <dbReference type="SAM" id="SignalP"/>
    </source>
</evidence>
<keyword evidence="1 3" id="KW-0732">Signal</keyword>
<keyword evidence="2" id="KW-0812">Transmembrane</keyword>
<keyword evidence="2" id="KW-0472">Membrane</keyword>
<evidence type="ECO:0000256" key="2">
    <source>
        <dbReference type="SAM" id="Phobius"/>
    </source>
</evidence>
<dbReference type="VEuPathDB" id="VectorBase:ACON2_030627"/>
<dbReference type="EnsemblMetazoa" id="ACOM039280-RA">
    <property type="protein sequence ID" value="ACOM039280-PA.1"/>
    <property type="gene ID" value="ACOM039280"/>
</dbReference>
<reference evidence="4" key="1">
    <citation type="submission" date="2022-08" db="UniProtKB">
        <authorList>
            <consortium name="EnsemblMetazoa"/>
        </authorList>
    </citation>
    <scope>IDENTIFICATION</scope>
</reference>
<keyword evidence="2" id="KW-1133">Transmembrane helix</keyword>
<feature type="transmembrane region" description="Helical" evidence="2">
    <location>
        <begin position="186"/>
        <end position="207"/>
    </location>
</feature>
<name>A0A8W7PX54_ANOCL</name>
<organism evidence="4">
    <name type="scientific">Anopheles coluzzii</name>
    <name type="common">African malaria mosquito</name>
    <dbReference type="NCBI Taxonomy" id="1518534"/>
    <lineage>
        <taxon>Eukaryota</taxon>
        <taxon>Metazoa</taxon>
        <taxon>Ecdysozoa</taxon>
        <taxon>Arthropoda</taxon>
        <taxon>Hexapoda</taxon>
        <taxon>Insecta</taxon>
        <taxon>Pterygota</taxon>
        <taxon>Neoptera</taxon>
        <taxon>Endopterygota</taxon>
        <taxon>Diptera</taxon>
        <taxon>Nematocera</taxon>
        <taxon>Culicoidea</taxon>
        <taxon>Culicidae</taxon>
        <taxon>Anophelinae</taxon>
        <taxon>Anopheles</taxon>
    </lineage>
</organism>
<evidence type="ECO:0000313" key="4">
    <source>
        <dbReference type="EnsemblMetazoa" id="ACOM039280-PA.1"/>
    </source>
</evidence>
<evidence type="ECO:0000256" key="1">
    <source>
        <dbReference type="ARBA" id="ARBA00022729"/>
    </source>
</evidence>
<accession>A0A8W7PX54</accession>
<dbReference type="InterPro" id="IPR036846">
    <property type="entry name" value="GM2-AP_sf"/>
</dbReference>
<feature type="signal peptide" evidence="3">
    <location>
        <begin position="1"/>
        <end position="26"/>
    </location>
</feature>
<sequence>MQNKLFSVSVIALGLLGWYVTVSSQAQTFKYFKMDRIANCEPMDQFPVVMLPNFTVSVNPNENYFNCTLHIKEEIEGPLQASIKRCEMDLSKCEYFNTIETNELCDQFEDEGFKDRFLNSISQPLSCPTKPGYYQFTNTKWDLSPVVNLPGTAYRWNIATHVTQLATGRLIYCQEIMARIVVIRVAMGHLYGFGLVVSVVLVQMLVFPSATMAKYYNVVTYDNCKHMDNPAATLSNVKVAGKPNAIELSATLDVTREIEPPVHMQLSVKRCNLQKEGCETYEHISMEDICSKIESNPILHKYMDVFNPPLSCPLKKGRYVAEKSELKLHMLEMFPIENAFWQMEFRFMNKHNQTMQCDFVEIAVTDKE</sequence>
<dbReference type="AlphaFoldDB" id="A0A8W7PX54"/>
<proteinExistence type="predicted"/>
<dbReference type="Gene3D" id="2.70.220.10">
    <property type="entry name" value="Ganglioside GM2 activator"/>
    <property type="match status" value="2"/>
</dbReference>
<dbReference type="Proteomes" id="UP000075882">
    <property type="component" value="Unassembled WGS sequence"/>
</dbReference>